<evidence type="ECO:0000256" key="7">
    <source>
        <dbReference type="SAM" id="Phobius"/>
    </source>
</evidence>
<dbReference type="InterPro" id="IPR050790">
    <property type="entry name" value="ExbB/TolQ_transport"/>
</dbReference>
<comment type="caution">
    <text evidence="9">The sequence shown here is derived from an EMBL/GenBank/DDBJ whole genome shotgun (WGS) entry which is preliminary data.</text>
</comment>
<dbReference type="Proteomes" id="UP001275932">
    <property type="component" value="Unassembled WGS sequence"/>
</dbReference>
<name>A0ABU4WEM7_9BACT</name>
<gene>
    <name evidence="9" type="ORF">MOX91_00445</name>
</gene>
<evidence type="ECO:0000256" key="6">
    <source>
        <dbReference type="RuleBase" id="RU004057"/>
    </source>
</evidence>
<organism evidence="9 10">
    <name type="scientific">Intestinicryptomonas porci</name>
    <dbReference type="NCBI Taxonomy" id="2926320"/>
    <lineage>
        <taxon>Bacteria</taxon>
        <taxon>Pseudomonadati</taxon>
        <taxon>Verrucomicrobiota</taxon>
        <taxon>Opitutia</taxon>
        <taxon>Opitutales</taxon>
        <taxon>Intestinicryptomonaceae</taxon>
        <taxon>Intestinicryptomonas</taxon>
    </lineage>
</organism>
<dbReference type="EMBL" id="JALBUT010000001">
    <property type="protein sequence ID" value="MDX8414654.1"/>
    <property type="molecule type" value="Genomic_DNA"/>
</dbReference>
<sequence length="274" mass="29235">MGNFLFFSAGIFQYFNDSNTAGQIIVVLLCVFSLIAWTVMLGKWSDLKELSRLNKIAEHKIAKSFDIAEFADGNRNLAGPYGKVLKEAAAALERANSGGGESAEMLAIKMGHVENAIGRAVANQSQLYESKMVLLGSIISGAPFLGLLGTVWGVMDSFGAMGMEGATATLQTLAPGVSGALLTTVAGLVVAIPSVFGYNFLLSISRGMVLSLENFASSLADKIELEERTKLSQKRVYKSEMPEKAKLNADFGAKGDSSRGGALRFDLNLESEEE</sequence>
<proteinExistence type="inferred from homology"/>
<evidence type="ECO:0000259" key="8">
    <source>
        <dbReference type="Pfam" id="PF01618"/>
    </source>
</evidence>
<evidence type="ECO:0000313" key="10">
    <source>
        <dbReference type="Proteomes" id="UP001275932"/>
    </source>
</evidence>
<evidence type="ECO:0000256" key="3">
    <source>
        <dbReference type="ARBA" id="ARBA00022692"/>
    </source>
</evidence>
<dbReference type="RefSeq" id="WP_370396104.1">
    <property type="nucleotide sequence ID" value="NZ_JALBUT010000001.1"/>
</dbReference>
<evidence type="ECO:0000256" key="2">
    <source>
        <dbReference type="ARBA" id="ARBA00022475"/>
    </source>
</evidence>
<evidence type="ECO:0000256" key="5">
    <source>
        <dbReference type="ARBA" id="ARBA00023136"/>
    </source>
</evidence>
<dbReference type="PANTHER" id="PTHR30625:SF3">
    <property type="entry name" value="TOL-PAL SYSTEM PROTEIN TOLQ"/>
    <property type="match status" value="1"/>
</dbReference>
<dbReference type="PANTHER" id="PTHR30625">
    <property type="entry name" value="PROTEIN TOLQ"/>
    <property type="match status" value="1"/>
</dbReference>
<dbReference type="Pfam" id="PF01618">
    <property type="entry name" value="MotA_ExbB"/>
    <property type="match status" value="1"/>
</dbReference>
<protein>
    <submittedName>
        <fullName evidence="9">MotA/TolQ/ExbB proton channel family protein</fullName>
    </submittedName>
</protein>
<comment type="similarity">
    <text evidence="6">Belongs to the exbB/tolQ family.</text>
</comment>
<comment type="subcellular location">
    <subcellularLocation>
        <location evidence="1">Cell membrane</location>
        <topology evidence="1">Multi-pass membrane protein</topology>
    </subcellularLocation>
    <subcellularLocation>
        <location evidence="6">Membrane</location>
        <topology evidence="6">Multi-pass membrane protein</topology>
    </subcellularLocation>
</comment>
<feature type="domain" description="MotA/TolQ/ExbB proton channel" evidence="8">
    <location>
        <begin position="110"/>
        <end position="213"/>
    </location>
</feature>
<keyword evidence="10" id="KW-1185">Reference proteome</keyword>
<evidence type="ECO:0000256" key="1">
    <source>
        <dbReference type="ARBA" id="ARBA00004651"/>
    </source>
</evidence>
<keyword evidence="2" id="KW-1003">Cell membrane</keyword>
<reference evidence="9 10" key="1">
    <citation type="submission" date="2022-03" db="EMBL/GenBank/DDBJ databases">
        <title>Novel taxa within the pig intestine.</title>
        <authorList>
            <person name="Wylensek D."/>
            <person name="Bishof K."/>
            <person name="Afrizal A."/>
            <person name="Clavel T."/>
        </authorList>
    </citation>
    <scope>NUCLEOTIDE SEQUENCE [LARGE SCALE GENOMIC DNA]</scope>
    <source>
        <strain evidence="9 10">CLA-KB-P66</strain>
    </source>
</reference>
<keyword evidence="6" id="KW-0653">Protein transport</keyword>
<feature type="transmembrane region" description="Helical" evidence="7">
    <location>
        <begin position="133"/>
        <end position="155"/>
    </location>
</feature>
<dbReference type="InterPro" id="IPR002898">
    <property type="entry name" value="MotA_ExbB_proton_chnl"/>
</dbReference>
<keyword evidence="3 7" id="KW-0812">Transmembrane</keyword>
<keyword evidence="4 7" id="KW-1133">Transmembrane helix</keyword>
<evidence type="ECO:0000313" key="9">
    <source>
        <dbReference type="EMBL" id="MDX8414654.1"/>
    </source>
</evidence>
<feature type="transmembrane region" description="Helical" evidence="7">
    <location>
        <begin position="175"/>
        <end position="201"/>
    </location>
</feature>
<evidence type="ECO:0000256" key="4">
    <source>
        <dbReference type="ARBA" id="ARBA00022989"/>
    </source>
</evidence>
<feature type="transmembrane region" description="Helical" evidence="7">
    <location>
        <begin position="20"/>
        <end position="42"/>
    </location>
</feature>
<accession>A0ABU4WEM7</accession>
<keyword evidence="5 7" id="KW-0472">Membrane</keyword>
<keyword evidence="6" id="KW-0813">Transport</keyword>